<feature type="region of interest" description="Disordered" evidence="11">
    <location>
        <begin position="257"/>
        <end position="277"/>
    </location>
</feature>
<keyword evidence="8" id="KW-0406">Ion transport</keyword>
<evidence type="ECO:0000256" key="2">
    <source>
        <dbReference type="ARBA" id="ARBA00004236"/>
    </source>
</evidence>
<dbReference type="PANTHER" id="PTHR18945">
    <property type="entry name" value="NEUROTRANSMITTER GATED ION CHANNEL"/>
    <property type="match status" value="1"/>
</dbReference>
<evidence type="ECO:0000256" key="9">
    <source>
        <dbReference type="ARBA" id="ARBA00023136"/>
    </source>
</evidence>
<keyword evidence="7 12" id="KW-1133">Transmembrane helix</keyword>
<feature type="domain" description="Neurotransmitter-gated ion-channel ligand-binding" evidence="13">
    <location>
        <begin position="2"/>
        <end position="138"/>
    </location>
</feature>
<dbReference type="PRINTS" id="PR00253">
    <property type="entry name" value="GABAARECEPTR"/>
</dbReference>
<dbReference type="InterPro" id="IPR006029">
    <property type="entry name" value="Neurotrans-gated_channel_TM"/>
</dbReference>
<protein>
    <submittedName>
        <fullName evidence="15">Uncharacterized protein</fullName>
    </submittedName>
</protein>
<accession>A0AAD9P9F1</accession>
<evidence type="ECO:0000256" key="4">
    <source>
        <dbReference type="ARBA" id="ARBA00022475"/>
    </source>
</evidence>
<keyword evidence="4" id="KW-1003">Cell membrane</keyword>
<evidence type="ECO:0000256" key="11">
    <source>
        <dbReference type="SAM" id="MobiDB-lite"/>
    </source>
</evidence>
<gene>
    <name evidence="15" type="ORF">NP493_76g05032</name>
</gene>
<dbReference type="InterPro" id="IPR006202">
    <property type="entry name" value="Neur_chan_lig-bd"/>
</dbReference>
<evidence type="ECO:0000313" key="16">
    <source>
        <dbReference type="Proteomes" id="UP001209878"/>
    </source>
</evidence>
<sequence>MIFFRRTWFDPRLRYDHLSNWTRIAVHPDAINKLWVPDIFFLNERAAVVHEVTTPNMLIWLGRTGTVYMSVRLSLTLACPMTFARFPHETQFCTIDMESYAFTTDTVKLTWAENQPLTIPKTIGMQQFYLAGHRTYDCTYQALYISGRFPCLRVELSLKRFVAFYVMSTYVPTSFIVVLSWLSFWLDSDAVPGRVTLGVTTVLTMMTQSYISSQSLPKVPYVKALDVWMATCMAFVFAAIMEFGFVNVQRRKEQDEFERRASAVGRDSNGEVREKID</sequence>
<keyword evidence="10" id="KW-0407">Ion channel</keyword>
<feature type="transmembrane region" description="Helical" evidence="12">
    <location>
        <begin position="227"/>
        <end position="248"/>
    </location>
</feature>
<dbReference type="EMBL" id="JAODUO010000076">
    <property type="protein sequence ID" value="KAK2190558.1"/>
    <property type="molecule type" value="Genomic_DNA"/>
</dbReference>
<dbReference type="InterPro" id="IPR036734">
    <property type="entry name" value="Neur_chan_lig-bd_sf"/>
</dbReference>
<dbReference type="CDD" id="cd19049">
    <property type="entry name" value="LGIC_TM_anion"/>
    <property type="match status" value="1"/>
</dbReference>
<dbReference type="SUPFAM" id="SSF63712">
    <property type="entry name" value="Nicotinic receptor ligand binding domain-like"/>
    <property type="match status" value="1"/>
</dbReference>
<dbReference type="SUPFAM" id="SSF90112">
    <property type="entry name" value="Neurotransmitter-gated ion-channel transmembrane pore"/>
    <property type="match status" value="1"/>
</dbReference>
<feature type="compositionally biased region" description="Basic and acidic residues" evidence="11">
    <location>
        <begin position="268"/>
        <end position="277"/>
    </location>
</feature>
<evidence type="ECO:0000256" key="1">
    <source>
        <dbReference type="ARBA" id="ARBA00004141"/>
    </source>
</evidence>
<organism evidence="15 16">
    <name type="scientific">Ridgeia piscesae</name>
    <name type="common">Tubeworm</name>
    <dbReference type="NCBI Taxonomy" id="27915"/>
    <lineage>
        <taxon>Eukaryota</taxon>
        <taxon>Metazoa</taxon>
        <taxon>Spiralia</taxon>
        <taxon>Lophotrochozoa</taxon>
        <taxon>Annelida</taxon>
        <taxon>Polychaeta</taxon>
        <taxon>Sedentaria</taxon>
        <taxon>Canalipalpata</taxon>
        <taxon>Sabellida</taxon>
        <taxon>Siboglinidae</taxon>
        <taxon>Ridgeia</taxon>
    </lineage>
</organism>
<dbReference type="InterPro" id="IPR006201">
    <property type="entry name" value="Neur_channel"/>
</dbReference>
<keyword evidence="5 12" id="KW-0812">Transmembrane</keyword>
<evidence type="ECO:0000256" key="3">
    <source>
        <dbReference type="ARBA" id="ARBA00022448"/>
    </source>
</evidence>
<comment type="caution">
    <text evidence="15">The sequence shown here is derived from an EMBL/GenBank/DDBJ whole genome shotgun (WGS) entry which is preliminary data.</text>
</comment>
<reference evidence="15" key="1">
    <citation type="journal article" date="2023" name="Mol. Biol. Evol.">
        <title>Third-Generation Sequencing Reveals the Adaptive Role of the Epigenome in Three Deep-Sea Polychaetes.</title>
        <authorList>
            <person name="Perez M."/>
            <person name="Aroh O."/>
            <person name="Sun Y."/>
            <person name="Lan Y."/>
            <person name="Juniper S.K."/>
            <person name="Young C.R."/>
            <person name="Angers B."/>
            <person name="Qian P.Y."/>
        </authorList>
    </citation>
    <scope>NUCLEOTIDE SEQUENCE</scope>
    <source>
        <strain evidence="15">R07B-5</strain>
    </source>
</reference>
<dbReference type="GO" id="GO:0004888">
    <property type="term" value="F:transmembrane signaling receptor activity"/>
    <property type="evidence" value="ECO:0007669"/>
    <property type="project" value="InterPro"/>
</dbReference>
<dbReference type="Proteomes" id="UP001209878">
    <property type="component" value="Unassembled WGS sequence"/>
</dbReference>
<dbReference type="InterPro" id="IPR036719">
    <property type="entry name" value="Neuro-gated_channel_TM_sf"/>
</dbReference>
<evidence type="ECO:0000256" key="8">
    <source>
        <dbReference type="ARBA" id="ARBA00023065"/>
    </source>
</evidence>
<comment type="subcellular location">
    <subcellularLocation>
        <location evidence="2">Cell membrane</location>
    </subcellularLocation>
    <subcellularLocation>
        <location evidence="1">Membrane</location>
        <topology evidence="1">Multi-pass membrane protein</topology>
    </subcellularLocation>
</comment>
<feature type="transmembrane region" description="Helical" evidence="12">
    <location>
        <begin position="162"/>
        <end position="186"/>
    </location>
</feature>
<evidence type="ECO:0000256" key="10">
    <source>
        <dbReference type="ARBA" id="ARBA00023303"/>
    </source>
</evidence>
<dbReference type="Pfam" id="PF02932">
    <property type="entry name" value="Neur_chan_memb"/>
    <property type="match status" value="1"/>
</dbReference>
<dbReference type="PRINTS" id="PR00252">
    <property type="entry name" value="NRIONCHANNEL"/>
</dbReference>
<dbReference type="InterPro" id="IPR006028">
    <property type="entry name" value="GABAA/Glycine_rcpt"/>
</dbReference>
<dbReference type="Gene3D" id="1.20.58.390">
    <property type="entry name" value="Neurotransmitter-gated ion-channel transmembrane domain"/>
    <property type="match status" value="1"/>
</dbReference>
<keyword evidence="6" id="KW-0732">Signal</keyword>
<dbReference type="GO" id="GO:0005230">
    <property type="term" value="F:extracellular ligand-gated monoatomic ion channel activity"/>
    <property type="evidence" value="ECO:0007669"/>
    <property type="project" value="InterPro"/>
</dbReference>
<feature type="domain" description="Neurotransmitter-gated ion-channel transmembrane" evidence="14">
    <location>
        <begin position="169"/>
        <end position="255"/>
    </location>
</feature>
<name>A0AAD9P9F1_RIDPI</name>
<dbReference type="InterPro" id="IPR038050">
    <property type="entry name" value="Neuro_actylchol_rec"/>
</dbReference>
<evidence type="ECO:0000256" key="6">
    <source>
        <dbReference type="ARBA" id="ARBA00022729"/>
    </source>
</evidence>
<evidence type="ECO:0000259" key="13">
    <source>
        <dbReference type="Pfam" id="PF02931"/>
    </source>
</evidence>
<keyword evidence="9 12" id="KW-0472">Membrane</keyword>
<evidence type="ECO:0000256" key="7">
    <source>
        <dbReference type="ARBA" id="ARBA00022989"/>
    </source>
</evidence>
<dbReference type="AlphaFoldDB" id="A0AAD9P9F1"/>
<keyword evidence="16" id="KW-1185">Reference proteome</keyword>
<dbReference type="Pfam" id="PF02931">
    <property type="entry name" value="Neur_chan_LBD"/>
    <property type="match status" value="1"/>
</dbReference>
<dbReference type="Gene3D" id="2.70.170.10">
    <property type="entry name" value="Neurotransmitter-gated ion-channel ligand-binding domain"/>
    <property type="match status" value="1"/>
</dbReference>
<evidence type="ECO:0000259" key="14">
    <source>
        <dbReference type="Pfam" id="PF02932"/>
    </source>
</evidence>
<proteinExistence type="predicted"/>
<evidence type="ECO:0000256" key="5">
    <source>
        <dbReference type="ARBA" id="ARBA00022692"/>
    </source>
</evidence>
<dbReference type="GO" id="GO:0005886">
    <property type="term" value="C:plasma membrane"/>
    <property type="evidence" value="ECO:0007669"/>
    <property type="project" value="UniProtKB-SubCell"/>
</dbReference>
<keyword evidence="3" id="KW-0813">Transport</keyword>
<evidence type="ECO:0000256" key="12">
    <source>
        <dbReference type="SAM" id="Phobius"/>
    </source>
</evidence>
<evidence type="ECO:0000313" key="15">
    <source>
        <dbReference type="EMBL" id="KAK2190558.1"/>
    </source>
</evidence>